<evidence type="ECO:0000256" key="2">
    <source>
        <dbReference type="ARBA" id="ARBA00006222"/>
    </source>
</evidence>
<dbReference type="Gene3D" id="1.25.40.20">
    <property type="entry name" value="Ankyrin repeat-containing domain"/>
    <property type="match status" value="2"/>
</dbReference>
<dbReference type="GO" id="GO:0031072">
    <property type="term" value="F:heat shock protein binding"/>
    <property type="evidence" value="ECO:0007669"/>
    <property type="project" value="TreeGrafter"/>
</dbReference>
<dbReference type="PANTHER" id="PTHR12800:SF4">
    <property type="entry name" value="HSP90 CO-CHAPERONE CDC37"/>
    <property type="match status" value="1"/>
</dbReference>
<dbReference type="Proteomes" id="UP000186817">
    <property type="component" value="Unassembled WGS sequence"/>
</dbReference>
<feature type="repeat" description="ANK" evidence="6">
    <location>
        <begin position="391"/>
        <end position="423"/>
    </location>
</feature>
<feature type="repeat" description="ANK" evidence="6">
    <location>
        <begin position="424"/>
        <end position="456"/>
    </location>
</feature>
<evidence type="ECO:0000313" key="9">
    <source>
        <dbReference type="EMBL" id="OLP77674.1"/>
    </source>
</evidence>
<evidence type="ECO:0000313" key="10">
    <source>
        <dbReference type="Proteomes" id="UP000186817"/>
    </source>
</evidence>
<evidence type="ECO:0000256" key="1">
    <source>
        <dbReference type="ARBA" id="ARBA00004496"/>
    </source>
</evidence>
<dbReference type="GO" id="GO:0005737">
    <property type="term" value="C:cytoplasm"/>
    <property type="evidence" value="ECO:0007669"/>
    <property type="project" value="UniProtKB-SubCell"/>
</dbReference>
<dbReference type="InterPro" id="IPR038189">
    <property type="entry name" value="Cdc37_Hsp90-bd_sf"/>
</dbReference>
<evidence type="ECO:0000256" key="6">
    <source>
        <dbReference type="PROSITE-ProRule" id="PRU00023"/>
    </source>
</evidence>
<dbReference type="Pfam" id="PF12796">
    <property type="entry name" value="Ank_2"/>
    <property type="match status" value="1"/>
</dbReference>
<dbReference type="InterPro" id="IPR036770">
    <property type="entry name" value="Ankyrin_rpt-contain_sf"/>
</dbReference>
<feature type="region of interest" description="Disordered" evidence="7">
    <location>
        <begin position="286"/>
        <end position="315"/>
    </location>
</feature>
<keyword evidence="6" id="KW-0040">ANK repeat</keyword>
<evidence type="ECO:0000256" key="4">
    <source>
        <dbReference type="ARBA" id="ARBA00023186"/>
    </source>
</evidence>
<feature type="region of interest" description="Disordered" evidence="7">
    <location>
        <begin position="57"/>
        <end position="81"/>
    </location>
</feature>
<organism evidence="9 10">
    <name type="scientific">Symbiodinium microadriaticum</name>
    <name type="common">Dinoflagellate</name>
    <name type="synonym">Zooxanthella microadriatica</name>
    <dbReference type="NCBI Taxonomy" id="2951"/>
    <lineage>
        <taxon>Eukaryota</taxon>
        <taxon>Sar</taxon>
        <taxon>Alveolata</taxon>
        <taxon>Dinophyceae</taxon>
        <taxon>Suessiales</taxon>
        <taxon>Symbiodiniaceae</taxon>
        <taxon>Symbiodinium</taxon>
    </lineage>
</organism>
<dbReference type="SUPFAM" id="SSF48403">
    <property type="entry name" value="Ankyrin repeat"/>
    <property type="match status" value="1"/>
</dbReference>
<dbReference type="InterPro" id="IPR004918">
    <property type="entry name" value="Cdc37"/>
</dbReference>
<feature type="compositionally biased region" description="Basic and acidic residues" evidence="7">
    <location>
        <begin position="286"/>
        <end position="299"/>
    </location>
</feature>
<dbReference type="PROSITE" id="PS50088">
    <property type="entry name" value="ANK_REPEAT"/>
    <property type="match status" value="3"/>
</dbReference>
<dbReference type="InterPro" id="IPR013873">
    <property type="entry name" value="Cdc37_C"/>
</dbReference>
<feature type="domain" description="Cdc37 C-terminal" evidence="8">
    <location>
        <begin position="685"/>
        <end position="772"/>
    </location>
</feature>
<feature type="repeat" description="ANK" evidence="6">
    <location>
        <begin position="457"/>
        <end position="489"/>
    </location>
</feature>
<dbReference type="Gene3D" id="6.10.140.250">
    <property type="match status" value="1"/>
</dbReference>
<dbReference type="SUPFAM" id="SSF101391">
    <property type="entry name" value="Hsp90 co-chaperone CDC37"/>
    <property type="match status" value="1"/>
</dbReference>
<gene>
    <name evidence="9" type="primary">cdc37</name>
    <name evidence="9" type="ORF">AK812_SmicGene42236</name>
</gene>
<dbReference type="Pfam" id="PF08565">
    <property type="entry name" value="CDC37_M"/>
    <property type="match status" value="1"/>
</dbReference>
<evidence type="ECO:0000256" key="5">
    <source>
        <dbReference type="ARBA" id="ARBA00031396"/>
    </source>
</evidence>
<evidence type="ECO:0000256" key="7">
    <source>
        <dbReference type="SAM" id="MobiDB-lite"/>
    </source>
</evidence>
<comment type="caution">
    <text evidence="9">The sequence shown here is derived from an EMBL/GenBank/DDBJ whole genome shotgun (WGS) entry which is preliminary data.</text>
</comment>
<dbReference type="Pfam" id="PF08564">
    <property type="entry name" value="CDC37_C"/>
    <property type="match status" value="1"/>
</dbReference>
<dbReference type="SMART" id="SM01069">
    <property type="entry name" value="CDC37_C"/>
    <property type="match status" value="1"/>
</dbReference>
<dbReference type="GO" id="GO:0050821">
    <property type="term" value="P:protein stabilization"/>
    <property type="evidence" value="ECO:0007669"/>
    <property type="project" value="TreeGrafter"/>
</dbReference>
<feature type="non-terminal residue" evidence="9">
    <location>
        <position position="851"/>
    </location>
</feature>
<reference evidence="9 10" key="1">
    <citation type="submission" date="2016-02" db="EMBL/GenBank/DDBJ databases">
        <title>Genome analysis of coral dinoflagellate symbionts highlights evolutionary adaptations to a symbiotic lifestyle.</title>
        <authorList>
            <person name="Aranda M."/>
            <person name="Li Y."/>
            <person name="Liew Y.J."/>
            <person name="Baumgarten S."/>
            <person name="Simakov O."/>
            <person name="Wilson M."/>
            <person name="Piel J."/>
            <person name="Ashoor H."/>
            <person name="Bougouffa S."/>
            <person name="Bajic V.B."/>
            <person name="Ryu T."/>
            <person name="Ravasi T."/>
            <person name="Bayer T."/>
            <person name="Micklem G."/>
            <person name="Kim H."/>
            <person name="Bhak J."/>
            <person name="Lajeunesse T.C."/>
            <person name="Voolstra C.R."/>
        </authorList>
    </citation>
    <scope>NUCLEOTIDE SEQUENCE [LARGE SCALE GENOMIC DNA]</scope>
    <source>
        <strain evidence="9 10">CCMP2467</strain>
    </source>
</reference>
<dbReference type="EMBL" id="LSRX01001729">
    <property type="protein sequence ID" value="OLP77674.1"/>
    <property type="molecule type" value="Genomic_DNA"/>
</dbReference>
<dbReference type="GO" id="GO:0051087">
    <property type="term" value="F:protein-folding chaperone binding"/>
    <property type="evidence" value="ECO:0007669"/>
    <property type="project" value="TreeGrafter"/>
</dbReference>
<comment type="similarity">
    <text evidence="2">Belongs to the CDC37 family.</text>
</comment>
<keyword evidence="3" id="KW-0963">Cytoplasm</keyword>
<protein>
    <recommendedName>
        <fullName evidence="5">Hsp90 chaperone protein kinase-targeting subunit</fullName>
    </recommendedName>
</protein>
<name>A0A1Q9C427_SYMMI</name>
<keyword evidence="4" id="KW-0143">Chaperone</keyword>
<proteinExistence type="inferred from homology"/>
<dbReference type="OrthoDB" id="440202at2759"/>
<keyword evidence="10" id="KW-1185">Reference proteome</keyword>
<dbReference type="InterPro" id="IPR002110">
    <property type="entry name" value="Ankyrin_rpt"/>
</dbReference>
<evidence type="ECO:0000256" key="3">
    <source>
        <dbReference type="ARBA" id="ARBA00022490"/>
    </source>
</evidence>
<evidence type="ECO:0000259" key="8">
    <source>
        <dbReference type="SMART" id="SM01069"/>
    </source>
</evidence>
<dbReference type="InterPro" id="IPR013874">
    <property type="entry name" value="Cdc37_Hsp90-bd"/>
</dbReference>
<dbReference type="GO" id="GO:0019901">
    <property type="term" value="F:protein kinase binding"/>
    <property type="evidence" value="ECO:0007669"/>
    <property type="project" value="InterPro"/>
</dbReference>
<dbReference type="GO" id="GO:0051082">
    <property type="term" value="F:unfolded protein binding"/>
    <property type="evidence" value="ECO:0007669"/>
    <property type="project" value="TreeGrafter"/>
</dbReference>
<dbReference type="InterPro" id="IPR013855">
    <property type="entry name" value="Cdc37_N_dom"/>
</dbReference>
<comment type="subcellular location">
    <subcellularLocation>
        <location evidence="1">Cytoplasm</location>
    </subcellularLocation>
</comment>
<dbReference type="AlphaFoldDB" id="A0A1Q9C427"/>
<dbReference type="Gene3D" id="1.20.58.610">
    <property type="entry name" value="Cdc37, Hsp90 binding domain"/>
    <property type="match status" value="1"/>
</dbReference>
<dbReference type="PANTHER" id="PTHR12800">
    <property type="entry name" value="CDC37-RELATED"/>
    <property type="match status" value="1"/>
</dbReference>
<dbReference type="GO" id="GO:0006457">
    <property type="term" value="P:protein folding"/>
    <property type="evidence" value="ECO:0007669"/>
    <property type="project" value="TreeGrafter"/>
</dbReference>
<sequence>MTPKHFGSNCRFKGSAAMSGFDYSKWDRLEISDDETTFHPNLDTGLNIRVNRITRDRKEEEIESEKKKLMEKGEKDKAEKLESKRPLHVNNVCHVAEERTIIQSSDGSRKDKLKKGEESFSVDDYTLFKTDNKAILDKFANADWETSEGLCKEWPSWLWDIQSHLLEPCGRFSALHRGEVAWKKENKRQRSAEAFGSIRLFSDSLPRTSPLVAFMSDFADFLAAAGLDLVFDPTTSPSAPTASLLAEMPGMGVGEVAGEPILGDSASIEPGTPAFALDLEFSGRRGADRDGDLHNELRRRVVPPRSQGGGQGTFARDRLVAAQRPQRTGSNLAAYYHFVGVYFVDDRNGGEGMGATWSDSERCLQAAAVGDTQELQRLHAHGVDVNASDSRGKTTAMEAAAGGRQDCLSLIIRYGADLNASDNRGWTAAMHAAFRGELGCLQLLIENGAKVECEDFLGTTPLMRAAISGHVKCVRLLLEHGANPRKRDKHLGIEAVGHARRKGKLLCALAMSQEPVREEFLREHDMCNHVSLRNQFTACPAVAGNREISAFRGNWYGHILMDDYANSYFMLAALDAEMKGDRKEMEKLARQGQIISQIHQLAEPMRRPARDLVPRFFEKFRNDASRMAFQEGVDHFKKHLIQRAIVKKQEEAEEAKKAPPAEVAEEDMEPVSLVEAMYSMEKEERMGPGGLDPVEVFESLPVELQECFKTGDVEKLKEVAQTMEPKDFEHHFQRCIDAGLWSRGLVNRVVPRVALFQEARAMAEKIAAIEPQHLQRGDDLSAMLRSGLSLALCGLGVLGTPPEKVGRLAERKQLGSFAPAPAPQTLLENVTVQGFQTKVLEAVNQPHLAAY</sequence>
<dbReference type="PROSITE" id="PS50297">
    <property type="entry name" value="ANK_REP_REGION"/>
    <property type="match status" value="2"/>
</dbReference>
<dbReference type="SMART" id="SM00248">
    <property type="entry name" value="ANK"/>
    <property type="match status" value="3"/>
</dbReference>
<dbReference type="Pfam" id="PF03234">
    <property type="entry name" value="CDC37_N"/>
    <property type="match status" value="1"/>
</dbReference>
<accession>A0A1Q9C427</accession>